<evidence type="ECO:0000313" key="3">
    <source>
        <dbReference type="Proteomes" id="UP000634136"/>
    </source>
</evidence>
<dbReference type="InterPro" id="IPR012337">
    <property type="entry name" value="RNaseH-like_sf"/>
</dbReference>
<proteinExistence type="predicted"/>
<accession>A0A834WAL6</accession>
<dbReference type="InterPro" id="IPR002156">
    <property type="entry name" value="RNaseH_domain"/>
</dbReference>
<dbReference type="Proteomes" id="UP000634136">
    <property type="component" value="Unassembled WGS sequence"/>
</dbReference>
<dbReference type="CDD" id="cd06222">
    <property type="entry name" value="RNase_H_like"/>
    <property type="match status" value="1"/>
</dbReference>
<dbReference type="PROSITE" id="PS50879">
    <property type="entry name" value="RNASE_H_1"/>
    <property type="match status" value="1"/>
</dbReference>
<dbReference type="SUPFAM" id="SSF53098">
    <property type="entry name" value="Ribonuclease H-like"/>
    <property type="match status" value="1"/>
</dbReference>
<comment type="caution">
    <text evidence="2">The sequence shown here is derived from an EMBL/GenBank/DDBJ whole genome shotgun (WGS) entry which is preliminary data.</text>
</comment>
<protein>
    <submittedName>
        <fullName evidence="2">Putative ribonuclease H-like domain-containing protein</fullName>
    </submittedName>
</protein>
<dbReference type="InterPro" id="IPR044730">
    <property type="entry name" value="RNase_H-like_dom_plant"/>
</dbReference>
<name>A0A834WAL6_9FABA</name>
<reference evidence="2" key="1">
    <citation type="submission" date="2020-09" db="EMBL/GenBank/DDBJ databases">
        <title>Genome-Enabled Discovery of Anthraquinone Biosynthesis in Senna tora.</title>
        <authorList>
            <person name="Kang S.-H."/>
            <person name="Pandey R.P."/>
            <person name="Lee C.-M."/>
            <person name="Sim J.-S."/>
            <person name="Jeong J.-T."/>
            <person name="Choi B.-S."/>
            <person name="Jung M."/>
            <person name="Ginzburg D."/>
            <person name="Zhao K."/>
            <person name="Won S.Y."/>
            <person name="Oh T.-J."/>
            <person name="Yu Y."/>
            <person name="Kim N.-H."/>
            <person name="Lee O.R."/>
            <person name="Lee T.-H."/>
            <person name="Bashyal P."/>
            <person name="Kim T.-S."/>
            <person name="Lee W.-H."/>
            <person name="Kawkins C."/>
            <person name="Kim C.-K."/>
            <person name="Kim J.S."/>
            <person name="Ahn B.O."/>
            <person name="Rhee S.Y."/>
            <person name="Sohng J.K."/>
        </authorList>
    </citation>
    <scope>NUCLEOTIDE SEQUENCE</scope>
    <source>
        <tissue evidence="2">Leaf</tissue>
    </source>
</reference>
<dbReference type="Pfam" id="PF13456">
    <property type="entry name" value="RVT_3"/>
    <property type="match status" value="1"/>
</dbReference>
<keyword evidence="3" id="KW-1185">Reference proteome</keyword>
<feature type="domain" description="RNase H type-1" evidence="1">
    <location>
        <begin position="4"/>
        <end position="147"/>
    </location>
</feature>
<dbReference type="Gene3D" id="3.30.420.10">
    <property type="entry name" value="Ribonuclease H-like superfamily/Ribonuclease H"/>
    <property type="match status" value="1"/>
</dbReference>
<dbReference type="GO" id="GO:0003676">
    <property type="term" value="F:nucleic acid binding"/>
    <property type="evidence" value="ECO:0007669"/>
    <property type="project" value="InterPro"/>
</dbReference>
<evidence type="ECO:0000259" key="1">
    <source>
        <dbReference type="PROSITE" id="PS50879"/>
    </source>
</evidence>
<dbReference type="GO" id="GO:0004523">
    <property type="term" value="F:RNA-DNA hybrid ribonuclease activity"/>
    <property type="evidence" value="ECO:0007669"/>
    <property type="project" value="InterPro"/>
</dbReference>
<dbReference type="PANTHER" id="PTHR47723:SF19">
    <property type="entry name" value="POLYNUCLEOTIDYL TRANSFERASE, RIBONUCLEASE H-LIKE SUPERFAMILY PROTEIN"/>
    <property type="match status" value="1"/>
</dbReference>
<dbReference type="EMBL" id="JAAIUW010000009">
    <property type="protein sequence ID" value="KAF7815362.1"/>
    <property type="molecule type" value="Genomic_DNA"/>
</dbReference>
<evidence type="ECO:0000313" key="2">
    <source>
        <dbReference type="EMBL" id="KAF7815362.1"/>
    </source>
</evidence>
<dbReference type="PANTHER" id="PTHR47723">
    <property type="entry name" value="OS05G0353850 PROTEIN"/>
    <property type="match status" value="1"/>
</dbReference>
<organism evidence="2 3">
    <name type="scientific">Senna tora</name>
    <dbReference type="NCBI Taxonomy" id="362788"/>
    <lineage>
        <taxon>Eukaryota</taxon>
        <taxon>Viridiplantae</taxon>
        <taxon>Streptophyta</taxon>
        <taxon>Embryophyta</taxon>
        <taxon>Tracheophyta</taxon>
        <taxon>Spermatophyta</taxon>
        <taxon>Magnoliopsida</taxon>
        <taxon>eudicotyledons</taxon>
        <taxon>Gunneridae</taxon>
        <taxon>Pentapetalae</taxon>
        <taxon>rosids</taxon>
        <taxon>fabids</taxon>
        <taxon>Fabales</taxon>
        <taxon>Fabaceae</taxon>
        <taxon>Caesalpinioideae</taxon>
        <taxon>Cassia clade</taxon>
        <taxon>Senna</taxon>
    </lineage>
</organism>
<sequence>MSSLEAAVGMLSSRSSSMIAPSYLSSYATGNPGPSAVGGLIRDSQCQWIQGYSSFIGFGTALKAEIWTIISGFKLAKSLNYDHILVESDSMLAINLIKKDDVHPNHHLNNLLLYCRSTLLTFTEVQLSHTSREGNSCADLLAKTALMDRSCMKTFHSVPSFVRMAFLADLHGISFDRKVPTAAVI</sequence>
<gene>
    <name evidence="2" type="ORF">G2W53_029331</name>
</gene>
<dbReference type="AlphaFoldDB" id="A0A834WAL6"/>
<dbReference type="InterPro" id="IPR036397">
    <property type="entry name" value="RNaseH_sf"/>
</dbReference>
<dbReference type="InterPro" id="IPR053151">
    <property type="entry name" value="RNase_H-like"/>
</dbReference>
<dbReference type="OrthoDB" id="1938131at2759"/>